<proteinExistence type="predicted"/>
<evidence type="ECO:0000313" key="1">
    <source>
        <dbReference type="EMBL" id="KAK1118099.1"/>
    </source>
</evidence>
<dbReference type="AlphaFoldDB" id="A0AA40KFD5"/>
<dbReference type="EMBL" id="JAHYIQ010000045">
    <property type="protein sequence ID" value="KAK1118099.1"/>
    <property type="molecule type" value="Genomic_DNA"/>
</dbReference>
<comment type="caution">
    <text evidence="1">The sequence shown here is derived from an EMBL/GenBank/DDBJ whole genome shotgun (WGS) entry which is preliminary data.</text>
</comment>
<gene>
    <name evidence="1" type="ORF">K0M31_015375</name>
</gene>
<keyword evidence="2" id="KW-1185">Reference proteome</keyword>
<feature type="non-terminal residue" evidence="1">
    <location>
        <position position="1"/>
    </location>
</feature>
<organism evidence="1 2">
    <name type="scientific">Melipona bicolor</name>
    <dbReference type="NCBI Taxonomy" id="60889"/>
    <lineage>
        <taxon>Eukaryota</taxon>
        <taxon>Metazoa</taxon>
        <taxon>Ecdysozoa</taxon>
        <taxon>Arthropoda</taxon>
        <taxon>Hexapoda</taxon>
        <taxon>Insecta</taxon>
        <taxon>Pterygota</taxon>
        <taxon>Neoptera</taxon>
        <taxon>Endopterygota</taxon>
        <taxon>Hymenoptera</taxon>
        <taxon>Apocrita</taxon>
        <taxon>Aculeata</taxon>
        <taxon>Apoidea</taxon>
        <taxon>Anthophila</taxon>
        <taxon>Apidae</taxon>
        <taxon>Melipona</taxon>
    </lineage>
</organism>
<name>A0AA40KFD5_9HYME</name>
<feature type="non-terminal residue" evidence="1">
    <location>
        <position position="63"/>
    </location>
</feature>
<protein>
    <submittedName>
        <fullName evidence="1">Uncharacterized protein</fullName>
    </submittedName>
</protein>
<sequence length="63" mass="7147">PAYISSKETESLNVCWFRGGARVAGSFFLSQEEDERRLAWTSLPSVRPWQCLTWLSVIPGSSR</sequence>
<evidence type="ECO:0000313" key="2">
    <source>
        <dbReference type="Proteomes" id="UP001177670"/>
    </source>
</evidence>
<dbReference type="Proteomes" id="UP001177670">
    <property type="component" value="Unassembled WGS sequence"/>
</dbReference>
<accession>A0AA40KFD5</accession>
<reference evidence="1" key="1">
    <citation type="submission" date="2021-10" db="EMBL/GenBank/DDBJ databases">
        <title>Melipona bicolor Genome sequencing and assembly.</title>
        <authorList>
            <person name="Araujo N.S."/>
            <person name="Arias M.C."/>
        </authorList>
    </citation>
    <scope>NUCLEOTIDE SEQUENCE</scope>
    <source>
        <strain evidence="1">USP_2M_L1-L4_2017</strain>
        <tissue evidence="1">Whole body</tissue>
    </source>
</reference>